<dbReference type="Proteomes" id="UP000660262">
    <property type="component" value="Unassembled WGS sequence"/>
</dbReference>
<comment type="caution">
    <text evidence="2">The sequence shown here is derived from an EMBL/GenBank/DDBJ whole genome shotgun (WGS) entry which is preliminary data.</text>
</comment>
<dbReference type="EMBL" id="BNJQ01000011">
    <property type="protein sequence ID" value="GHP05895.1"/>
    <property type="molecule type" value="Genomic_DNA"/>
</dbReference>
<evidence type="ECO:0000313" key="2">
    <source>
        <dbReference type="EMBL" id="GHP05895.1"/>
    </source>
</evidence>
<keyword evidence="1" id="KW-0732">Signal</keyword>
<dbReference type="GO" id="GO:0071522">
    <property type="term" value="F:ureidoglycine aminohydrolase activity"/>
    <property type="evidence" value="ECO:0007669"/>
    <property type="project" value="InterPro"/>
</dbReference>
<dbReference type="InterPro" id="IPR014710">
    <property type="entry name" value="RmlC-like_jellyroll"/>
</dbReference>
<protein>
    <recommendedName>
        <fullName evidence="4">Cupin 2 conserved barrel domain-containing protein</fullName>
    </recommendedName>
</protein>
<dbReference type="AlphaFoldDB" id="A0A830HG59"/>
<dbReference type="InterPro" id="IPR044697">
    <property type="entry name" value="UGlyAH_cupin_C"/>
</dbReference>
<dbReference type="NCBIfam" id="TIGR03214">
    <property type="entry name" value="ura-cupin"/>
    <property type="match status" value="1"/>
</dbReference>
<dbReference type="InterPro" id="IPR017627">
    <property type="entry name" value="UGHY"/>
</dbReference>
<proteinExistence type="predicted"/>
<evidence type="ECO:0008006" key="4">
    <source>
        <dbReference type="Google" id="ProtNLM"/>
    </source>
</evidence>
<accession>A0A830HG59</accession>
<dbReference type="SUPFAM" id="SSF51182">
    <property type="entry name" value="RmlC-like cupins"/>
    <property type="match status" value="1"/>
</dbReference>
<dbReference type="OrthoDB" id="4965688at2759"/>
<keyword evidence="3" id="KW-1185">Reference proteome</keyword>
<feature type="signal peptide" evidence="1">
    <location>
        <begin position="1"/>
        <end position="22"/>
    </location>
</feature>
<dbReference type="PANTHER" id="PTHR34571:SF1">
    <property type="entry name" value="(S)-UREIDOGLYCINE AMINOHYDROLASE"/>
    <property type="match status" value="1"/>
</dbReference>
<dbReference type="Gene3D" id="2.60.120.10">
    <property type="entry name" value="Jelly Rolls"/>
    <property type="match status" value="1"/>
</dbReference>
<sequence>MTPSPLLLLLIASCAALEPASGLPWSQEHATAASLAGPPGGTRSVVSRDYSLITPDSRVYTGAPGWSKASVAHIVSPAFPTGAAFAMFIAEVPAGGTCAPAPAGHSRFVLSLRGEATWKTASGEYPGADVNTKKDVYAFFPAHAPYTCEAKTHTTLLVYEKRYDGDKAGDDMPQVLSGEVETSPLLDVGVEVFKLRKLLPQTLAYDFNVHVMDFYPGEYLKVREIHHNQHGLLLLTGEGIYRLGNDFHPVSAGDCIYMAPYVPQWYGALGTNTSRYILYKDANREPAIYAGAHTSGKAGGCGVGCSAGGGGGGSCSATAND</sequence>
<dbReference type="PANTHER" id="PTHR34571">
    <property type="entry name" value="(S)-UREIDOGLYCINE AMINOHYDROLASE"/>
    <property type="match status" value="1"/>
</dbReference>
<name>A0A830HG59_9CHLO</name>
<dbReference type="InterPro" id="IPR011051">
    <property type="entry name" value="RmlC_Cupin_sf"/>
</dbReference>
<reference evidence="2" key="1">
    <citation type="submission" date="2020-10" db="EMBL/GenBank/DDBJ databases">
        <title>Unveiling of a novel bifunctional photoreceptor, Dualchrome1, isolated from a cosmopolitan green alga.</title>
        <authorList>
            <person name="Suzuki S."/>
            <person name="Kawachi M."/>
        </authorList>
    </citation>
    <scope>NUCLEOTIDE SEQUENCE</scope>
    <source>
        <strain evidence="2">NIES 2893</strain>
    </source>
</reference>
<evidence type="ECO:0000313" key="3">
    <source>
        <dbReference type="Proteomes" id="UP000660262"/>
    </source>
</evidence>
<feature type="chain" id="PRO_5032313841" description="Cupin 2 conserved barrel domain-containing protein" evidence="1">
    <location>
        <begin position="23"/>
        <end position="321"/>
    </location>
</feature>
<dbReference type="CDD" id="cd02212">
    <property type="entry name" value="cupin_UGlyAH_C"/>
    <property type="match status" value="1"/>
</dbReference>
<gene>
    <name evidence="2" type="ORF">PPROV_000464200</name>
</gene>
<evidence type="ECO:0000256" key="1">
    <source>
        <dbReference type="SAM" id="SignalP"/>
    </source>
</evidence>
<organism evidence="2 3">
    <name type="scientific">Pycnococcus provasolii</name>
    <dbReference type="NCBI Taxonomy" id="41880"/>
    <lineage>
        <taxon>Eukaryota</taxon>
        <taxon>Viridiplantae</taxon>
        <taxon>Chlorophyta</taxon>
        <taxon>Pseudoscourfieldiophyceae</taxon>
        <taxon>Pseudoscourfieldiales</taxon>
        <taxon>Pycnococcaceae</taxon>
        <taxon>Pycnococcus</taxon>
    </lineage>
</organism>